<feature type="compositionally biased region" description="Low complexity" evidence="1">
    <location>
        <begin position="15"/>
        <end position="27"/>
    </location>
</feature>
<dbReference type="GO" id="GO:0016853">
    <property type="term" value="F:isomerase activity"/>
    <property type="evidence" value="ECO:0007669"/>
    <property type="project" value="UniProtKB-KW"/>
</dbReference>
<name>A0A7W3P4X9_9ACTN</name>
<protein>
    <submittedName>
        <fullName evidence="3">Thiol-disulfide isomerase/thioredoxin</fullName>
    </submittedName>
</protein>
<keyword evidence="2" id="KW-0812">Transmembrane</keyword>
<organism evidence="3 4">
    <name type="scientific">Microlunatus kandeliicorticis</name>
    <dbReference type="NCBI Taxonomy" id="1759536"/>
    <lineage>
        <taxon>Bacteria</taxon>
        <taxon>Bacillati</taxon>
        <taxon>Actinomycetota</taxon>
        <taxon>Actinomycetes</taxon>
        <taxon>Propionibacteriales</taxon>
        <taxon>Propionibacteriaceae</taxon>
        <taxon>Microlunatus</taxon>
    </lineage>
</organism>
<evidence type="ECO:0000313" key="3">
    <source>
        <dbReference type="EMBL" id="MBA8793378.1"/>
    </source>
</evidence>
<dbReference type="Pfam" id="PF06053">
    <property type="entry name" value="DUF929"/>
    <property type="match status" value="1"/>
</dbReference>
<reference evidence="3 4" key="1">
    <citation type="submission" date="2020-07" db="EMBL/GenBank/DDBJ databases">
        <title>Sequencing the genomes of 1000 actinobacteria strains.</title>
        <authorList>
            <person name="Klenk H.-P."/>
        </authorList>
    </citation>
    <scope>NUCLEOTIDE SEQUENCE [LARGE SCALE GENOMIC DNA]</scope>
    <source>
        <strain evidence="3 4">DSM 100723</strain>
    </source>
</reference>
<accession>A0A7W3P4X9</accession>
<feature type="region of interest" description="Disordered" evidence="1">
    <location>
        <begin position="1"/>
        <end position="38"/>
    </location>
</feature>
<evidence type="ECO:0000256" key="2">
    <source>
        <dbReference type="SAM" id="Phobius"/>
    </source>
</evidence>
<evidence type="ECO:0000256" key="1">
    <source>
        <dbReference type="SAM" id="MobiDB-lite"/>
    </source>
</evidence>
<keyword evidence="4" id="KW-1185">Reference proteome</keyword>
<sequence length="310" mass="31820">MSPTTKRRPVPPPTSAAARSAKTATGSKGPAGSARARLAAQQAEAERRRRRLTLVIVPLAVVLVAVATLIVVRLTSNGSGDQSVGGADVIGKVTSVPASTLDQVGAGVVTAAPRSLNAPALTADGKPKVLYVGAEYCPYCAAERWAMVVALSRFGTFSNLGQTRSSSTDIYPSTATLTFHGASYRSDVISFTGTEIEDGEGKPLDNLTAEDQKLFDTYDAPPYTSSAGGIPFVDIGGKYAVYSATYDPQILQGKTHQQIADALADPSSPIAKSVDGAANAITAAICATTGNKPTAVCTSSGVQAAAKTLQ</sequence>
<proteinExistence type="predicted"/>
<feature type="transmembrane region" description="Helical" evidence="2">
    <location>
        <begin position="52"/>
        <end position="72"/>
    </location>
</feature>
<comment type="caution">
    <text evidence="3">The sequence shown here is derived from an EMBL/GenBank/DDBJ whole genome shotgun (WGS) entry which is preliminary data.</text>
</comment>
<gene>
    <name evidence="3" type="ORF">FHX74_000983</name>
</gene>
<keyword evidence="2" id="KW-1133">Transmembrane helix</keyword>
<evidence type="ECO:0000313" key="4">
    <source>
        <dbReference type="Proteomes" id="UP000523079"/>
    </source>
</evidence>
<keyword evidence="3" id="KW-0413">Isomerase</keyword>
<dbReference type="AlphaFoldDB" id="A0A7W3P4X9"/>
<dbReference type="InterPro" id="IPR009272">
    <property type="entry name" value="DUF929"/>
</dbReference>
<dbReference type="RefSeq" id="WP_182559017.1">
    <property type="nucleotide sequence ID" value="NZ_JACGWT010000002.1"/>
</dbReference>
<keyword evidence="2" id="KW-0472">Membrane</keyword>
<dbReference type="EMBL" id="JACGWT010000002">
    <property type="protein sequence ID" value="MBA8793378.1"/>
    <property type="molecule type" value="Genomic_DNA"/>
</dbReference>
<dbReference type="Proteomes" id="UP000523079">
    <property type="component" value="Unassembled WGS sequence"/>
</dbReference>